<organism evidence="4 5">
    <name type="scientific">Brumimicrobium aurantiacum</name>
    <dbReference type="NCBI Taxonomy" id="1737063"/>
    <lineage>
        <taxon>Bacteria</taxon>
        <taxon>Pseudomonadati</taxon>
        <taxon>Bacteroidota</taxon>
        <taxon>Flavobacteriia</taxon>
        <taxon>Flavobacteriales</taxon>
        <taxon>Crocinitomicaceae</taxon>
        <taxon>Brumimicrobium</taxon>
    </lineage>
</organism>
<dbReference type="InterPro" id="IPR013211">
    <property type="entry name" value="LVIVD"/>
</dbReference>
<dbReference type="InterPro" id="IPR026444">
    <property type="entry name" value="Secre_tail"/>
</dbReference>
<evidence type="ECO:0000256" key="1">
    <source>
        <dbReference type="ARBA" id="ARBA00022729"/>
    </source>
</evidence>
<feature type="chain" id="PRO_5017731003" evidence="2">
    <location>
        <begin position="21"/>
        <end position="399"/>
    </location>
</feature>
<reference evidence="4 5" key="1">
    <citation type="submission" date="2018-08" db="EMBL/GenBank/DDBJ databases">
        <title>The draft genome squence of Brumimicrobium sp. N62.</title>
        <authorList>
            <person name="Du Z.-J."/>
            <person name="Luo H.-R."/>
        </authorList>
    </citation>
    <scope>NUCLEOTIDE SEQUENCE [LARGE SCALE GENOMIC DNA]</scope>
    <source>
        <strain evidence="4 5">N62</strain>
    </source>
</reference>
<gene>
    <name evidence="4" type="ORF">DXU93_14890</name>
</gene>
<dbReference type="Gene3D" id="2.130.10.10">
    <property type="entry name" value="YVTN repeat-like/Quinoprotein amine dehydrogenase"/>
    <property type="match status" value="1"/>
</dbReference>
<accession>A0A3E1EU62</accession>
<evidence type="ECO:0000256" key="2">
    <source>
        <dbReference type="SAM" id="SignalP"/>
    </source>
</evidence>
<feature type="domain" description="Secretion system C-terminal sorting" evidence="3">
    <location>
        <begin position="329"/>
        <end position="397"/>
    </location>
</feature>
<dbReference type="EMBL" id="QURB01000019">
    <property type="protein sequence ID" value="RFC53084.1"/>
    <property type="molecule type" value="Genomic_DNA"/>
</dbReference>
<dbReference type="Pfam" id="PF18962">
    <property type="entry name" value="Por_Secre_tail"/>
    <property type="match status" value="1"/>
</dbReference>
<evidence type="ECO:0000259" key="3">
    <source>
        <dbReference type="Pfam" id="PF18962"/>
    </source>
</evidence>
<name>A0A3E1EU62_9FLAO</name>
<keyword evidence="5" id="KW-1185">Reference proteome</keyword>
<proteinExistence type="predicted"/>
<dbReference type="AlphaFoldDB" id="A0A3E1EU62"/>
<evidence type="ECO:0000313" key="5">
    <source>
        <dbReference type="Proteomes" id="UP000257127"/>
    </source>
</evidence>
<comment type="caution">
    <text evidence="4">The sequence shown here is derived from an EMBL/GenBank/DDBJ whole genome shotgun (WGS) entry which is preliminary data.</text>
</comment>
<dbReference type="Proteomes" id="UP000257127">
    <property type="component" value="Unassembled WGS sequence"/>
</dbReference>
<feature type="signal peptide" evidence="2">
    <location>
        <begin position="1"/>
        <end position="20"/>
    </location>
</feature>
<evidence type="ECO:0000313" key="4">
    <source>
        <dbReference type="EMBL" id="RFC53084.1"/>
    </source>
</evidence>
<dbReference type="OrthoDB" id="9806701at2"/>
<dbReference type="NCBIfam" id="TIGR04183">
    <property type="entry name" value="Por_Secre_tail"/>
    <property type="match status" value="1"/>
</dbReference>
<dbReference type="InterPro" id="IPR015943">
    <property type="entry name" value="WD40/YVTN_repeat-like_dom_sf"/>
</dbReference>
<sequence>MMKRFKLAILAVIFSGNVISQCISEFGIWNNNANFIIEYYQDKVITSTTSGIQFIDVSSPSSPTPTASLGNPASFPMAIEVDGNYAYFGGGMNPYFMIADISNINFPTQVGITTNLSGTAYDIALSGNYAFMPTSSSILYAIDITNKTTPSVVSSINLGSFSQGIAIQGNYAFVGTNAGLQVIDISDPLNMTIVTTFGGGYAQIAADLANNRLFVSKTASGFDAIDISDPTNPVGLFQGIGGNTLGKLVYKNNYVFQIGTNAVSAFHITQNSSTYLCSYNSTLNGQINSVAVKDSVFYVTTVNDFHVLNLNGAIIGLNHLDNTSKLIAYPNPAKESIYLEVQDNKTYLIEIVDTKGKAQYSDQIMYGKLEINTSNLESGIYFIRSYSDGNLMITKFVKQ</sequence>
<dbReference type="Pfam" id="PF08309">
    <property type="entry name" value="LVIVD"/>
    <property type="match status" value="4"/>
</dbReference>
<dbReference type="SUPFAM" id="SSF50969">
    <property type="entry name" value="YVTN repeat-like/Quinoprotein amine dehydrogenase"/>
    <property type="match status" value="1"/>
</dbReference>
<keyword evidence="1 2" id="KW-0732">Signal</keyword>
<protein>
    <submittedName>
        <fullName evidence="4">T9SS C-terminal target domain-containing protein</fullName>
    </submittedName>
</protein>
<dbReference type="InterPro" id="IPR011044">
    <property type="entry name" value="Quino_amine_DH_bsu"/>
</dbReference>